<reference evidence="9" key="1">
    <citation type="submission" date="2017-01" db="EMBL/GenBank/DDBJ databases">
        <title>Draft genome of the species Salinivibrio sharmensis.</title>
        <authorList>
            <person name="Lopez-Hermoso C."/>
            <person name="De La Haba R."/>
            <person name="Sanchez-Porro C."/>
            <person name="Ventosa A."/>
        </authorList>
    </citation>
    <scope>NUCLEOTIDE SEQUENCE [LARGE SCALE GENOMIC DNA]</scope>
    <source>
        <strain evidence="9">CBH463</strain>
    </source>
</reference>
<dbReference type="RefSeq" id="WP_077770929.1">
    <property type="nucleotide sequence ID" value="NZ_MUFC01000001.1"/>
</dbReference>
<dbReference type="EMBL" id="MUFC01000001">
    <property type="protein sequence ID" value="OOE90793.1"/>
    <property type="molecule type" value="Genomic_DNA"/>
</dbReference>
<dbReference type="InterPro" id="IPR005811">
    <property type="entry name" value="SUCC_ACL_C"/>
</dbReference>
<accession>A0ABX3KKL9</accession>
<dbReference type="InterPro" id="IPR017440">
    <property type="entry name" value="Cit_synth/succinyl-CoA_lig_AS"/>
</dbReference>
<comment type="catalytic activity">
    <reaction evidence="4 6">
        <text>succinate + ATP + CoA = succinyl-CoA + ADP + phosphate</text>
        <dbReference type="Rhea" id="RHEA:17661"/>
        <dbReference type="ChEBI" id="CHEBI:30031"/>
        <dbReference type="ChEBI" id="CHEBI:30616"/>
        <dbReference type="ChEBI" id="CHEBI:43474"/>
        <dbReference type="ChEBI" id="CHEBI:57287"/>
        <dbReference type="ChEBI" id="CHEBI:57292"/>
        <dbReference type="ChEBI" id="CHEBI:456216"/>
        <dbReference type="EC" id="6.2.1.5"/>
    </reaction>
</comment>
<dbReference type="Gene3D" id="3.40.50.720">
    <property type="entry name" value="NAD(P)-binding Rossmann-like Domain"/>
    <property type="match status" value="1"/>
</dbReference>
<comment type="catalytic activity">
    <reaction evidence="4">
        <text>GTP + succinate + CoA = succinyl-CoA + GDP + phosphate</text>
        <dbReference type="Rhea" id="RHEA:22120"/>
        <dbReference type="ChEBI" id="CHEBI:30031"/>
        <dbReference type="ChEBI" id="CHEBI:37565"/>
        <dbReference type="ChEBI" id="CHEBI:43474"/>
        <dbReference type="ChEBI" id="CHEBI:57287"/>
        <dbReference type="ChEBI" id="CHEBI:57292"/>
        <dbReference type="ChEBI" id="CHEBI:58189"/>
    </reaction>
</comment>
<protein>
    <recommendedName>
        <fullName evidence="4">Succinate--CoA ligase [ADP-forming] subunit alpha</fullName>
        <ecNumber evidence="4">6.2.1.5</ecNumber>
    </recommendedName>
    <alternativeName>
        <fullName evidence="4">Succinyl-CoA synthetase subunit alpha</fullName>
        <shortName evidence="4">SCS-alpha</shortName>
    </alternativeName>
</protein>
<dbReference type="EC" id="6.2.1.5" evidence="4"/>
<dbReference type="PRINTS" id="PR01798">
    <property type="entry name" value="SCOASYNTHASE"/>
</dbReference>
<evidence type="ECO:0000256" key="6">
    <source>
        <dbReference type="RuleBase" id="RU000699"/>
    </source>
</evidence>
<dbReference type="PROSITE" id="PS00399">
    <property type="entry name" value="SUCCINYL_COA_LIG_2"/>
    <property type="match status" value="1"/>
</dbReference>
<organism evidence="8 9">
    <name type="scientific">Salinivibrio sharmensis</name>
    <dbReference type="NCBI Taxonomy" id="390883"/>
    <lineage>
        <taxon>Bacteria</taxon>
        <taxon>Pseudomonadati</taxon>
        <taxon>Pseudomonadota</taxon>
        <taxon>Gammaproteobacteria</taxon>
        <taxon>Vibrionales</taxon>
        <taxon>Vibrionaceae</taxon>
        <taxon>Salinivibrio</taxon>
    </lineage>
</organism>
<dbReference type="GO" id="GO:0016874">
    <property type="term" value="F:ligase activity"/>
    <property type="evidence" value="ECO:0007669"/>
    <property type="project" value="UniProtKB-KW"/>
</dbReference>
<keyword evidence="2 4" id="KW-0436">Ligase</keyword>
<feature type="binding site" evidence="4">
    <location>
        <position position="43"/>
    </location>
    <ligand>
        <name>CoA</name>
        <dbReference type="ChEBI" id="CHEBI:57287"/>
    </ligand>
</feature>
<dbReference type="Proteomes" id="UP000188627">
    <property type="component" value="Unassembled WGS sequence"/>
</dbReference>
<dbReference type="NCBIfam" id="TIGR01019">
    <property type="entry name" value="sucCoAalpha"/>
    <property type="match status" value="1"/>
</dbReference>
<evidence type="ECO:0000313" key="8">
    <source>
        <dbReference type="EMBL" id="OOE90793.1"/>
    </source>
</evidence>
<dbReference type="NCBIfam" id="NF004230">
    <property type="entry name" value="PRK05678.1"/>
    <property type="match status" value="1"/>
</dbReference>
<comment type="pathway">
    <text evidence="4 6">Carbohydrate metabolism; tricarboxylic acid cycle; succinate from succinyl-CoA (ligase route): step 1/1.</text>
</comment>
<dbReference type="InterPro" id="IPR036291">
    <property type="entry name" value="NAD(P)-bd_dom_sf"/>
</dbReference>
<dbReference type="HAMAP" id="MF_01988">
    <property type="entry name" value="Succ_CoA_alpha"/>
    <property type="match status" value="1"/>
</dbReference>
<evidence type="ECO:0000256" key="3">
    <source>
        <dbReference type="ARBA" id="ARBA00022741"/>
    </source>
</evidence>
<dbReference type="PANTHER" id="PTHR11117:SF2">
    <property type="entry name" value="SUCCINATE--COA LIGASE [ADP_GDP-FORMING] SUBUNIT ALPHA, MITOCHONDRIAL"/>
    <property type="match status" value="1"/>
</dbReference>
<dbReference type="InterPro" id="IPR016102">
    <property type="entry name" value="Succinyl-CoA_synth-like"/>
</dbReference>
<keyword evidence="9" id="KW-1185">Reference proteome</keyword>
<evidence type="ECO:0000256" key="5">
    <source>
        <dbReference type="RuleBase" id="RU000677"/>
    </source>
</evidence>
<feature type="domain" description="CoA-binding" evidence="7">
    <location>
        <begin position="4"/>
        <end position="100"/>
    </location>
</feature>
<dbReference type="Pfam" id="PF02629">
    <property type="entry name" value="CoA_binding"/>
    <property type="match status" value="1"/>
</dbReference>
<keyword evidence="3 4" id="KW-0547">Nucleotide-binding</keyword>
<dbReference type="InterPro" id="IPR033847">
    <property type="entry name" value="Citrt_syn/SCS-alpha_CS"/>
</dbReference>
<gene>
    <name evidence="4" type="primary">sucD</name>
    <name evidence="8" type="ORF">BZG74_00725</name>
</gene>
<comment type="caution">
    <text evidence="8">The sequence shown here is derived from an EMBL/GenBank/DDBJ whole genome shotgun (WGS) entry which is preliminary data.</text>
</comment>
<keyword evidence="1 4" id="KW-0816">Tricarboxylic acid cycle</keyword>
<comment type="subunit">
    <text evidence="4 6">Heterotetramer of two alpha and two beta subunits.</text>
</comment>
<dbReference type="SUPFAM" id="SSF52210">
    <property type="entry name" value="Succinyl-CoA synthetase domains"/>
    <property type="match status" value="1"/>
</dbReference>
<dbReference type="SUPFAM" id="SSF51735">
    <property type="entry name" value="NAD(P)-binding Rossmann-fold domains"/>
    <property type="match status" value="1"/>
</dbReference>
<evidence type="ECO:0000256" key="4">
    <source>
        <dbReference type="HAMAP-Rule" id="MF_01988"/>
    </source>
</evidence>
<sequence>MSVLINKDTKVICQGFTGGQGTFHSEQAIEYGTQMVGGVSPGKGGTTHLGLPVFNTVADAVEATGATASVIYVPAPFCKDAILEAIDAGIELIVCITEGIPTLDMLEVKVKLEQAGVRMIGPNCPGVITPDESKIGIMPGHIHQSGKVGIVSRSGTLTYEAVKQTTDEGFGQSTCVGIGGDPIPGSNFIDILEMFEKDPATEAIVMIGEIGGTAEEEAAAYIKANVTKPVVAYIAGVTAPPGKRMGHAGAIISGGKGTADDKFAALEAAGVTTVKSLADIGKALREKTSW</sequence>
<dbReference type="Gene3D" id="3.40.50.261">
    <property type="entry name" value="Succinyl-CoA synthetase domains"/>
    <property type="match status" value="1"/>
</dbReference>
<dbReference type="PROSITE" id="PS01216">
    <property type="entry name" value="SUCCINYL_COA_LIG_1"/>
    <property type="match status" value="1"/>
</dbReference>
<feature type="active site" description="Tele-phosphohistidine intermediate" evidence="4">
    <location>
        <position position="247"/>
    </location>
</feature>
<dbReference type="PANTHER" id="PTHR11117">
    <property type="entry name" value="SUCCINYL-COA LIGASE SUBUNIT ALPHA"/>
    <property type="match status" value="1"/>
</dbReference>
<dbReference type="PIRSF" id="PIRSF001553">
    <property type="entry name" value="SucCS_alpha"/>
    <property type="match status" value="1"/>
</dbReference>
<evidence type="ECO:0000256" key="1">
    <source>
        <dbReference type="ARBA" id="ARBA00022532"/>
    </source>
</evidence>
<dbReference type="SMART" id="SM00881">
    <property type="entry name" value="CoA_binding"/>
    <property type="match status" value="1"/>
</dbReference>
<proteinExistence type="inferred from homology"/>
<feature type="binding site" evidence="4">
    <location>
        <begin position="17"/>
        <end position="20"/>
    </location>
    <ligand>
        <name>CoA</name>
        <dbReference type="ChEBI" id="CHEBI:57287"/>
    </ligand>
</feature>
<evidence type="ECO:0000313" key="9">
    <source>
        <dbReference type="Proteomes" id="UP000188627"/>
    </source>
</evidence>
<dbReference type="InterPro" id="IPR005810">
    <property type="entry name" value="CoA_lig_alpha"/>
</dbReference>
<dbReference type="Pfam" id="PF00549">
    <property type="entry name" value="Ligase_CoA"/>
    <property type="match status" value="1"/>
</dbReference>
<comment type="similarity">
    <text evidence="4 5">Belongs to the succinate/malate CoA ligase alpha subunit family.</text>
</comment>
<dbReference type="InterPro" id="IPR003781">
    <property type="entry name" value="CoA-bd"/>
</dbReference>
<comment type="function">
    <text evidence="4 6">Succinyl-CoA synthetase functions in the citric acid cycle (TCA), coupling the hydrolysis of succinyl-CoA to the synthesis of either ATP or GTP and thus represents the only step of substrate-level phosphorylation in the TCA. The alpha subunit of the enzyme binds the substrates coenzyme A and phosphate, while succinate binding and nucleotide specificity is provided by the beta subunit.</text>
</comment>
<name>A0ABX3KKL9_9GAMM</name>
<feature type="binding site" evidence="4">
    <location>
        <position position="159"/>
    </location>
    <ligand>
        <name>substrate</name>
        <note>ligand shared with subunit beta</note>
    </ligand>
</feature>
<feature type="binding site" evidence="4">
    <location>
        <begin position="96"/>
        <end position="98"/>
    </location>
    <ligand>
        <name>CoA</name>
        <dbReference type="ChEBI" id="CHEBI:57287"/>
    </ligand>
</feature>
<evidence type="ECO:0000256" key="2">
    <source>
        <dbReference type="ARBA" id="ARBA00022598"/>
    </source>
</evidence>
<evidence type="ECO:0000259" key="7">
    <source>
        <dbReference type="SMART" id="SM00881"/>
    </source>
</evidence>